<keyword evidence="3" id="KW-0805">Transcription regulation</keyword>
<organism evidence="9 10">
    <name type="scientific">Durio zibethinus</name>
    <name type="common">Durian</name>
    <dbReference type="NCBI Taxonomy" id="66656"/>
    <lineage>
        <taxon>Eukaryota</taxon>
        <taxon>Viridiplantae</taxon>
        <taxon>Streptophyta</taxon>
        <taxon>Embryophyta</taxon>
        <taxon>Tracheophyta</taxon>
        <taxon>Spermatophyta</taxon>
        <taxon>Magnoliopsida</taxon>
        <taxon>eudicotyledons</taxon>
        <taxon>Gunneridae</taxon>
        <taxon>Pentapetalae</taxon>
        <taxon>rosids</taxon>
        <taxon>malvids</taxon>
        <taxon>Malvales</taxon>
        <taxon>Malvaceae</taxon>
        <taxon>Helicteroideae</taxon>
        <taxon>Durio</taxon>
    </lineage>
</organism>
<dbReference type="OrthoDB" id="551907at2759"/>
<dbReference type="FunFam" id="1.10.10.60:FF:000002">
    <property type="entry name" value="Myb family transcription factor"/>
    <property type="match status" value="1"/>
</dbReference>
<dbReference type="GO" id="GO:0005634">
    <property type="term" value="C:nucleus"/>
    <property type="evidence" value="ECO:0007669"/>
    <property type="project" value="UniProtKB-SubCell"/>
</dbReference>
<dbReference type="Gene3D" id="1.10.10.60">
    <property type="entry name" value="Homeodomain-like"/>
    <property type="match status" value="1"/>
</dbReference>
<feature type="compositionally biased region" description="Basic and acidic residues" evidence="7">
    <location>
        <begin position="31"/>
        <end position="45"/>
    </location>
</feature>
<evidence type="ECO:0000256" key="1">
    <source>
        <dbReference type="ARBA" id="ARBA00004123"/>
    </source>
</evidence>
<evidence type="ECO:0000313" key="10">
    <source>
        <dbReference type="RefSeq" id="XP_022742886.1"/>
    </source>
</evidence>
<dbReference type="GO" id="GO:0003700">
    <property type="term" value="F:DNA-binding transcription factor activity"/>
    <property type="evidence" value="ECO:0007669"/>
    <property type="project" value="InterPro"/>
</dbReference>
<evidence type="ECO:0000256" key="5">
    <source>
        <dbReference type="ARBA" id="ARBA00023163"/>
    </source>
</evidence>
<proteinExistence type="inferred from homology"/>
<feature type="domain" description="HTH myb-type" evidence="8">
    <location>
        <begin position="195"/>
        <end position="255"/>
    </location>
</feature>
<evidence type="ECO:0000256" key="6">
    <source>
        <dbReference type="ARBA" id="ARBA00023242"/>
    </source>
</evidence>
<feature type="compositionally biased region" description="Basic and acidic residues" evidence="7">
    <location>
        <begin position="380"/>
        <end position="407"/>
    </location>
</feature>
<accession>A0A6P5YRX0</accession>
<protein>
    <submittedName>
        <fullName evidence="10">Protein PHR1-LIKE 1-like</fullName>
    </submittedName>
</protein>
<dbReference type="GO" id="GO:0003677">
    <property type="term" value="F:DNA binding"/>
    <property type="evidence" value="ECO:0007669"/>
    <property type="project" value="InterPro"/>
</dbReference>
<feature type="region of interest" description="Disordered" evidence="7">
    <location>
        <begin position="329"/>
        <end position="424"/>
    </location>
</feature>
<comment type="subcellular location">
    <subcellularLocation>
        <location evidence="1">Nucleus</location>
    </subcellularLocation>
</comment>
<dbReference type="GeneID" id="111294022"/>
<feature type="region of interest" description="Disordered" evidence="7">
    <location>
        <begin position="1"/>
        <end position="68"/>
    </location>
</feature>
<dbReference type="PROSITE" id="PS51294">
    <property type="entry name" value="HTH_MYB"/>
    <property type="match status" value="1"/>
</dbReference>
<feature type="compositionally biased region" description="Polar residues" evidence="7">
    <location>
        <begin position="166"/>
        <end position="176"/>
    </location>
</feature>
<feature type="compositionally biased region" description="Polar residues" evidence="7">
    <location>
        <begin position="1"/>
        <end position="30"/>
    </location>
</feature>
<evidence type="ECO:0000256" key="2">
    <source>
        <dbReference type="ARBA" id="ARBA00006783"/>
    </source>
</evidence>
<dbReference type="InterPro" id="IPR046955">
    <property type="entry name" value="PHR1-like"/>
</dbReference>
<dbReference type="SUPFAM" id="SSF46689">
    <property type="entry name" value="Homeodomain-like"/>
    <property type="match status" value="1"/>
</dbReference>
<keyword evidence="5" id="KW-0804">Transcription</keyword>
<comment type="similarity">
    <text evidence="2">Belongs to the MYB-CC family.</text>
</comment>
<gene>
    <name evidence="10" type="primary">LOC111294022</name>
</gene>
<dbReference type="Pfam" id="PF14379">
    <property type="entry name" value="Myb_CC_LHEQLE"/>
    <property type="match status" value="1"/>
</dbReference>
<dbReference type="InterPro" id="IPR009057">
    <property type="entry name" value="Homeodomain-like_sf"/>
</dbReference>
<dbReference type="KEGG" id="dzi:111294022"/>
<evidence type="ECO:0000256" key="7">
    <source>
        <dbReference type="SAM" id="MobiDB-lite"/>
    </source>
</evidence>
<evidence type="ECO:0000256" key="4">
    <source>
        <dbReference type="ARBA" id="ARBA00023054"/>
    </source>
</evidence>
<dbReference type="AlphaFoldDB" id="A0A6P5YRX0"/>
<feature type="region of interest" description="Disordered" evidence="7">
    <location>
        <begin position="164"/>
        <end position="199"/>
    </location>
</feature>
<reference evidence="10" key="1">
    <citation type="submission" date="2025-08" db="UniProtKB">
        <authorList>
            <consortium name="RefSeq"/>
        </authorList>
    </citation>
    <scope>IDENTIFICATION</scope>
    <source>
        <tissue evidence="10">Fruit stalk</tissue>
    </source>
</reference>
<keyword evidence="9" id="KW-1185">Reference proteome</keyword>
<evidence type="ECO:0000256" key="3">
    <source>
        <dbReference type="ARBA" id="ARBA00023015"/>
    </source>
</evidence>
<dbReference type="InterPro" id="IPR017930">
    <property type="entry name" value="Myb_dom"/>
</dbReference>
<keyword evidence="6" id="KW-0539">Nucleus</keyword>
<name>A0A6P5YRX0_DURZI</name>
<dbReference type="InterPro" id="IPR001005">
    <property type="entry name" value="SANT/Myb"/>
</dbReference>
<keyword evidence="4" id="KW-0175">Coiled coil</keyword>
<dbReference type="NCBIfam" id="TIGR01557">
    <property type="entry name" value="myb_SHAQKYF"/>
    <property type="match status" value="1"/>
</dbReference>
<dbReference type="RefSeq" id="XP_022742886.1">
    <property type="nucleotide sequence ID" value="XM_022887151.1"/>
</dbReference>
<evidence type="ECO:0000259" key="8">
    <source>
        <dbReference type="PROSITE" id="PS51294"/>
    </source>
</evidence>
<dbReference type="PANTHER" id="PTHR31499:SF80">
    <property type="entry name" value="HTH MYB-TYPE DOMAIN-CONTAINING PROTEIN"/>
    <property type="match status" value="1"/>
</dbReference>
<feature type="compositionally biased region" description="Polar residues" evidence="7">
    <location>
        <begin position="369"/>
        <end position="379"/>
    </location>
</feature>
<dbReference type="InterPro" id="IPR025756">
    <property type="entry name" value="Myb_CC_LHEQLE"/>
</dbReference>
<sequence length="424" mass="47632">MKNSESPQESSLAPSNGTPGNSFSPASITTKDMHASSLAHDRHSQNPELFSQSSRDLESLPPIDSSFSEQSTALTNHLKENKDVSWCLDRLQDFLDLTENVPGPNGLVESSTGVMASEDHNKRTDWQEWTERLISADDALDPDWSEFLGNTNVSYPKLKVLKPSGDISNKQPQFHQNKPAPRGEFPSEAYTSSTAPQKPRMRWTPELHEAFVEAVNKLGGSERATPKGILKLMNVKGLTIYHVKSHLQKYRTARCKPEPSEGTSEKKMTSIEEMKSFDLKSSIGITEALKLQMEVQKQLHEQLEIQRKLQLQIEEHGRYLQMMFEKQKKIEDEKSRAPSSSLDDPPTPLPGSIYPTCRSDKSEDLELVQTRTGTDTRNASTKEEESSQDVSRKQKALESETPDHVEINDNESGSPLSKRARTEK</sequence>
<evidence type="ECO:0000313" key="9">
    <source>
        <dbReference type="Proteomes" id="UP000515121"/>
    </source>
</evidence>
<dbReference type="PANTHER" id="PTHR31499">
    <property type="entry name" value="MYB FAMILY TRANSCRIPTION FACTOR PHL11"/>
    <property type="match status" value="1"/>
</dbReference>
<dbReference type="InterPro" id="IPR006447">
    <property type="entry name" value="Myb_dom_plants"/>
</dbReference>
<dbReference type="Proteomes" id="UP000515121">
    <property type="component" value="Unplaced"/>
</dbReference>
<dbReference type="Pfam" id="PF00249">
    <property type="entry name" value="Myb_DNA-binding"/>
    <property type="match status" value="1"/>
</dbReference>